<dbReference type="SUPFAM" id="SSF81631">
    <property type="entry name" value="PAP/OAS1 substrate-binding domain"/>
    <property type="match status" value="1"/>
</dbReference>
<reference evidence="9 10" key="1">
    <citation type="journal article" date="2018" name="J. Allergy Clin. Immunol.">
        <title>High-quality assembly of Dermatophagoides pteronyssinus genome and transcriptome reveals a wide range of novel allergens.</title>
        <authorList>
            <person name="Liu X.Y."/>
            <person name="Yang K.Y."/>
            <person name="Wang M.Q."/>
            <person name="Kwok J.S."/>
            <person name="Zeng X."/>
            <person name="Yang Z."/>
            <person name="Xiao X.J."/>
            <person name="Lau C.P."/>
            <person name="Li Y."/>
            <person name="Huang Z.M."/>
            <person name="Ba J.G."/>
            <person name="Yim A.K."/>
            <person name="Ouyang C.Y."/>
            <person name="Ngai S.M."/>
            <person name="Chan T.F."/>
            <person name="Leung E.L."/>
            <person name="Liu L."/>
            <person name="Liu Z.G."/>
            <person name="Tsui S.K."/>
        </authorList>
    </citation>
    <scope>NUCLEOTIDE SEQUENCE [LARGE SCALE GENOMIC DNA]</scope>
    <source>
        <strain evidence="9">Derp</strain>
    </source>
</reference>
<dbReference type="Pfam" id="PF22600">
    <property type="entry name" value="MTPAP-like_central"/>
    <property type="match status" value="1"/>
</dbReference>
<feature type="region of interest" description="Disordered" evidence="6">
    <location>
        <begin position="17"/>
        <end position="49"/>
    </location>
</feature>
<dbReference type="PANTHER" id="PTHR12271">
    <property type="entry name" value="POLY A POLYMERASE CID PAP -RELATED"/>
    <property type="match status" value="1"/>
</dbReference>
<evidence type="ECO:0000256" key="6">
    <source>
        <dbReference type="SAM" id="MobiDB-lite"/>
    </source>
</evidence>
<dbReference type="InterPro" id="IPR054708">
    <property type="entry name" value="MTPAP-like_central"/>
</dbReference>
<name>A0ABQ8J2Q2_DERPT</name>
<feature type="region of interest" description="Disordered" evidence="6">
    <location>
        <begin position="271"/>
        <end position="322"/>
    </location>
</feature>
<comment type="cofactor">
    <cofactor evidence="2">
        <name>Mg(2+)</name>
        <dbReference type="ChEBI" id="CHEBI:18420"/>
    </cofactor>
</comment>
<dbReference type="Proteomes" id="UP000887458">
    <property type="component" value="Unassembled WGS sequence"/>
</dbReference>
<keyword evidence="5" id="KW-0460">Magnesium</keyword>
<proteinExistence type="predicted"/>
<evidence type="ECO:0000313" key="10">
    <source>
        <dbReference type="Proteomes" id="UP000887458"/>
    </source>
</evidence>
<keyword evidence="4" id="KW-0479">Metal-binding</keyword>
<evidence type="ECO:0000256" key="2">
    <source>
        <dbReference type="ARBA" id="ARBA00001946"/>
    </source>
</evidence>
<dbReference type="InterPro" id="IPR043519">
    <property type="entry name" value="NT_sf"/>
</dbReference>
<evidence type="ECO:0000256" key="3">
    <source>
        <dbReference type="ARBA" id="ARBA00022679"/>
    </source>
</evidence>
<dbReference type="SUPFAM" id="SSF81301">
    <property type="entry name" value="Nucleotidyltransferase"/>
    <property type="match status" value="1"/>
</dbReference>
<feature type="compositionally biased region" description="Low complexity" evidence="6">
    <location>
        <begin position="17"/>
        <end position="44"/>
    </location>
</feature>
<evidence type="ECO:0000259" key="7">
    <source>
        <dbReference type="Pfam" id="PF03828"/>
    </source>
</evidence>
<evidence type="ECO:0000256" key="1">
    <source>
        <dbReference type="ARBA" id="ARBA00001936"/>
    </source>
</evidence>
<sequence length="1076" mass="128293">MKPEQLFQMLNIDSDQTITSSSSSSSIPPTSSIIITPQSSTTTSNMTQPQIHDPNQNPFQWSTNFVPFYQHYQPANNLPNQSNIYMHAGFPPPPPPPTFFGSATPINQWIMPSPPPTQSSSSLSFQQSTFVPTFNQYNENYYSDYPPLIMNKSNHESQQFSNYSINNNYNNLNDPIQHPQQLPQQQQQQQQQAIRSTTNESNNKCLDQNRFLKKIGVKQNRTKIDVNDLFKMATPNDYLNQNNKQQLTNPVLLPTPSNKNHHHHHQYYNDTNTFGGDTGGRQLNDDNENKNRRNKLMNNNLDERSKCKTNNEKHHHHQQQHEELKRLKINRLDDKHLENILAKFAHDLLETEYRIEHIIALYAQRTCTYLYSIIWIYFEHLELRLNMFDDSDSDDLSFTELLDGRQYSYTDFCSYGQRFVDFLEYTNWFKSEELEHLHNLIARYERLHPKDIIEFRRHLLDLKLQRRNNRSIKLKYMIDYRSVTYERFDQRMLYTKVITLKTFREKFNEFDSTYSLSEKSRGHLMTFVKMFERMLYAHFEQFQPHVHTFGSISNGLGTSNSDFDLFIQFENIHVDKLDFYTSMMALEVIEKLMKIEFGLQLRSDHSTIIHSRRCPIIKLNFRQCLRHLQSKIPIQQQAKTEFTKCDISLVSMYGVHNSRLLNFFTRYDRRFYELTMALKYWAKTNELISQNMFSTYAFTMLIVFFLQQQKPPILPTVIDLNRLAKKTKKSNQQFIHNWDFDFCDDIESIEKSRNRSSTTSLFVEFFRFYNDFNFFLNAIRPRHGVYINKFKLAEEKERDHYFTFNMTSFFCIEDPFVLDHNVAYNFRTRNVHRFFVCLKKVADRINERNCMDVLLEKPLTFDMNPDLFPSCNLYRYELVLDEHNDIFELRQRQKPLLTSDDIDRMWQYMMKFFLHIIQQLLTNYFFMPTSTVHLSRDNQTLSCHPHWPTLNKVIHSKRWPQLSQLVQSKTPGSIDMLRCFRNRFRKELDEHDLDKVNTNNDIDDNEEWFNLSYSYRPNDSNFFANFNVNAQRSSTFAVLDVVIATLQIFLHAIDRADPIDTFGQCYRTFLLKSDDD</sequence>
<evidence type="ECO:0000259" key="8">
    <source>
        <dbReference type="Pfam" id="PF22600"/>
    </source>
</evidence>
<evidence type="ECO:0000313" key="9">
    <source>
        <dbReference type="EMBL" id="KAH9416863.1"/>
    </source>
</evidence>
<feature type="domain" description="Poly(A) RNA polymerase mitochondrial-like central palm" evidence="8">
    <location>
        <begin position="505"/>
        <end position="665"/>
    </location>
</feature>
<comment type="cofactor">
    <cofactor evidence="1">
        <name>Mn(2+)</name>
        <dbReference type="ChEBI" id="CHEBI:29035"/>
    </cofactor>
</comment>
<dbReference type="Gene3D" id="1.10.1410.10">
    <property type="match status" value="1"/>
</dbReference>
<evidence type="ECO:0000256" key="5">
    <source>
        <dbReference type="ARBA" id="ARBA00022842"/>
    </source>
</evidence>
<accession>A0ABQ8J2Q2</accession>
<evidence type="ECO:0000256" key="4">
    <source>
        <dbReference type="ARBA" id="ARBA00022723"/>
    </source>
</evidence>
<reference evidence="9 10" key="2">
    <citation type="journal article" date="2022" name="Mol. Biol. Evol.">
        <title>Comparative Genomics Reveals Insights into the Divergent Evolution of Astigmatic Mites and Household Pest Adaptations.</title>
        <authorList>
            <person name="Xiong Q."/>
            <person name="Wan A.T."/>
            <person name="Liu X."/>
            <person name="Fung C.S."/>
            <person name="Xiao X."/>
            <person name="Malainual N."/>
            <person name="Hou J."/>
            <person name="Wang L."/>
            <person name="Wang M."/>
            <person name="Yang K.Y."/>
            <person name="Cui Y."/>
            <person name="Leung E.L."/>
            <person name="Nong W."/>
            <person name="Shin S.K."/>
            <person name="Au S.W."/>
            <person name="Jeong K.Y."/>
            <person name="Chew F.T."/>
            <person name="Hui J.H."/>
            <person name="Leung T.F."/>
            <person name="Tungtrongchitr A."/>
            <person name="Zhong N."/>
            <person name="Liu Z."/>
            <person name="Tsui S.K."/>
        </authorList>
    </citation>
    <scope>NUCLEOTIDE SEQUENCE [LARGE SCALE GENOMIC DNA]</scope>
    <source>
        <strain evidence="9">Derp</strain>
    </source>
</reference>
<feature type="domain" description="PAP-associated" evidence="7">
    <location>
        <begin position="760"/>
        <end position="820"/>
    </location>
</feature>
<feature type="compositionally biased region" description="Polar residues" evidence="6">
    <location>
        <begin position="193"/>
        <end position="202"/>
    </location>
</feature>
<feature type="compositionally biased region" description="Basic and acidic residues" evidence="6">
    <location>
        <begin position="301"/>
        <end position="312"/>
    </location>
</feature>
<dbReference type="Pfam" id="PF03828">
    <property type="entry name" value="PAP_assoc"/>
    <property type="match status" value="1"/>
</dbReference>
<keyword evidence="10" id="KW-1185">Reference proteome</keyword>
<dbReference type="EMBL" id="NJHN03000085">
    <property type="protein sequence ID" value="KAH9416863.1"/>
    <property type="molecule type" value="Genomic_DNA"/>
</dbReference>
<gene>
    <name evidence="9" type="primary">TUT1_2</name>
    <name evidence="9" type="ORF">DERP_013834</name>
</gene>
<dbReference type="PANTHER" id="PTHR12271:SF66">
    <property type="entry name" value="TERMINAL URIDYLYLTRANSFERASE TAILOR"/>
    <property type="match status" value="1"/>
</dbReference>
<feature type="compositionally biased region" description="Low complexity" evidence="6">
    <location>
        <begin position="162"/>
        <end position="192"/>
    </location>
</feature>
<organism evidence="9 10">
    <name type="scientific">Dermatophagoides pteronyssinus</name>
    <name type="common">European house dust mite</name>
    <dbReference type="NCBI Taxonomy" id="6956"/>
    <lineage>
        <taxon>Eukaryota</taxon>
        <taxon>Metazoa</taxon>
        <taxon>Ecdysozoa</taxon>
        <taxon>Arthropoda</taxon>
        <taxon>Chelicerata</taxon>
        <taxon>Arachnida</taxon>
        <taxon>Acari</taxon>
        <taxon>Acariformes</taxon>
        <taxon>Sarcoptiformes</taxon>
        <taxon>Astigmata</taxon>
        <taxon>Psoroptidia</taxon>
        <taxon>Analgoidea</taxon>
        <taxon>Pyroglyphidae</taxon>
        <taxon>Dermatophagoidinae</taxon>
        <taxon>Dermatophagoides</taxon>
    </lineage>
</organism>
<comment type="caution">
    <text evidence="9">The sequence shown here is derived from an EMBL/GenBank/DDBJ whole genome shotgun (WGS) entry which is preliminary data.</text>
</comment>
<feature type="region of interest" description="Disordered" evidence="6">
    <location>
        <begin position="162"/>
        <end position="202"/>
    </location>
</feature>
<dbReference type="InterPro" id="IPR002058">
    <property type="entry name" value="PAP_assoc"/>
</dbReference>
<protein>
    <submittedName>
        <fullName evidence="9">Speckle targeted PIP5K1A-regulated poly(A) polymerase</fullName>
    </submittedName>
</protein>
<keyword evidence="3" id="KW-0808">Transferase</keyword>
<dbReference type="Gene3D" id="3.30.460.10">
    <property type="entry name" value="Beta Polymerase, domain 2"/>
    <property type="match status" value="1"/>
</dbReference>